<dbReference type="Gene3D" id="1.20.1420.30">
    <property type="entry name" value="NCX, central ion-binding region"/>
    <property type="match status" value="2"/>
</dbReference>
<dbReference type="AlphaFoldDB" id="A0A9Q0MB21"/>
<feature type="transmembrane region" description="Helical" evidence="8">
    <location>
        <begin position="200"/>
        <end position="218"/>
    </location>
</feature>
<sequence length="594" mass="67053">MATSHKKAPIHQIFHCKRNIPLLILVTFNVFAFVASSPIDKLTPTDSTNHIHNHHVVNHNDVIKEYNNNDVHDLIEDEYDHILNINISFEVSIAIRSLIFLYCCLVIGYLCDEYFVPSLQDIGQDLKLPNDLIGAILIPFGTSGPEIFSSVIGVFFAENDIGTGAIIGSAVYNMLVIPAACGLAAVYFIGHPIQLQEAPILRDLLFYIISVIVLVLVVKDNTVDLLDSSLLILLFAIYISVMLYNAKFKSNNNVEHEKNMEKNKEEMIRNNVINNINNNLVYPSHVSSIVTIDNLHHHKQQQQQSILLTNESTPRWHMKQYWNSLLDMINTENSPMDCVNKVRLFDEKVAAYYTKNSSMETKLYAFVDDLIDKENNDRKCRQQYETLNNDEDDGDDNGFGFTDYFILRWLLMPFSAIFFFTMPSRYSYIIFLMSIGWLSALSYVTVWSISGLSDILGIPHAISGMTILAAGSAVPDLVTSIIVIKKTRAASMGICSAIASNIFAILLGLGLPWTIRIILNWVKSGSYQLSRVVIESDALPYTSLTLLATVFLLYITFRMCRWKIAFRFALICILIHCLFTASNVALELTIITDS</sequence>
<keyword evidence="4" id="KW-0813">Transport</keyword>
<dbReference type="Pfam" id="PF01699">
    <property type="entry name" value="Na_Ca_ex"/>
    <property type="match status" value="2"/>
</dbReference>
<feature type="transmembrane region" description="Helical" evidence="8">
    <location>
        <begin position="428"/>
        <end position="449"/>
    </location>
</feature>
<organism evidence="10 11">
    <name type="scientific">Blomia tropicalis</name>
    <name type="common">Mite</name>
    <dbReference type="NCBI Taxonomy" id="40697"/>
    <lineage>
        <taxon>Eukaryota</taxon>
        <taxon>Metazoa</taxon>
        <taxon>Ecdysozoa</taxon>
        <taxon>Arthropoda</taxon>
        <taxon>Chelicerata</taxon>
        <taxon>Arachnida</taxon>
        <taxon>Acari</taxon>
        <taxon>Acariformes</taxon>
        <taxon>Sarcoptiformes</taxon>
        <taxon>Astigmata</taxon>
        <taxon>Glycyphagoidea</taxon>
        <taxon>Echimyopodidae</taxon>
        <taxon>Blomia</taxon>
    </lineage>
</organism>
<dbReference type="EMBL" id="JAPWDV010000001">
    <property type="protein sequence ID" value="KAJ6222262.1"/>
    <property type="molecule type" value="Genomic_DNA"/>
</dbReference>
<feature type="domain" description="Sodium/calcium exchanger membrane region" evidence="9">
    <location>
        <begin position="97"/>
        <end position="243"/>
    </location>
</feature>
<evidence type="ECO:0000313" key="10">
    <source>
        <dbReference type="EMBL" id="KAJ6222262.1"/>
    </source>
</evidence>
<keyword evidence="4" id="KW-0106">Calcium</keyword>
<dbReference type="Proteomes" id="UP001142055">
    <property type="component" value="Chromosome 1"/>
</dbReference>
<feature type="transmembrane region" description="Helical" evidence="8">
    <location>
        <begin position="461"/>
        <end position="484"/>
    </location>
</feature>
<keyword evidence="11" id="KW-1185">Reference proteome</keyword>
<keyword evidence="4" id="KW-0406">Ion transport</keyword>
<comment type="caution">
    <text evidence="10">The sequence shown here is derived from an EMBL/GenBank/DDBJ whole genome shotgun (WGS) entry which is preliminary data.</text>
</comment>
<dbReference type="PANTHER" id="PTHR10846">
    <property type="entry name" value="SODIUM/POTASSIUM/CALCIUM EXCHANGER"/>
    <property type="match status" value="1"/>
</dbReference>
<dbReference type="GO" id="GO:0008273">
    <property type="term" value="F:calcium, potassium:sodium antiporter activity"/>
    <property type="evidence" value="ECO:0007669"/>
    <property type="project" value="TreeGrafter"/>
</dbReference>
<keyword evidence="3" id="KW-0050">Antiport</keyword>
<evidence type="ECO:0000259" key="9">
    <source>
        <dbReference type="Pfam" id="PF01699"/>
    </source>
</evidence>
<feature type="transmembrane region" description="Helical" evidence="8">
    <location>
        <begin position="132"/>
        <end position="157"/>
    </location>
</feature>
<evidence type="ECO:0000256" key="6">
    <source>
        <dbReference type="ARBA" id="ARBA00022989"/>
    </source>
</evidence>
<gene>
    <name evidence="10" type="ORF">RDWZM_000807</name>
</gene>
<keyword evidence="6 8" id="KW-1133">Transmembrane helix</keyword>
<feature type="transmembrane region" description="Helical" evidence="8">
    <location>
        <begin position="20"/>
        <end position="39"/>
    </location>
</feature>
<dbReference type="PANTHER" id="PTHR10846:SF73">
    <property type="entry name" value="SODIUM_CALCIUM EXCHANGER MEMBRANE REGION DOMAIN-CONTAINING PROTEIN"/>
    <property type="match status" value="1"/>
</dbReference>
<dbReference type="InterPro" id="IPR044880">
    <property type="entry name" value="NCX_ion-bd_dom_sf"/>
</dbReference>
<feature type="transmembrane region" description="Helical" evidence="8">
    <location>
        <begin position="538"/>
        <end position="557"/>
    </location>
</feature>
<dbReference type="GO" id="GO:0006874">
    <property type="term" value="P:intracellular calcium ion homeostasis"/>
    <property type="evidence" value="ECO:0007669"/>
    <property type="project" value="TreeGrafter"/>
</dbReference>
<name>A0A9Q0MB21_BLOTA</name>
<keyword evidence="5 8" id="KW-0812">Transmembrane</keyword>
<evidence type="ECO:0000256" key="2">
    <source>
        <dbReference type="ARBA" id="ARBA00005364"/>
    </source>
</evidence>
<feature type="transmembrane region" description="Helical" evidence="8">
    <location>
        <begin position="496"/>
        <end position="518"/>
    </location>
</feature>
<dbReference type="OMA" id="QCEFLES"/>
<feature type="transmembrane region" description="Helical" evidence="8">
    <location>
        <begin position="163"/>
        <end position="188"/>
    </location>
</feature>
<accession>A0A9Q0MB21</accession>
<evidence type="ECO:0000256" key="5">
    <source>
        <dbReference type="ARBA" id="ARBA00022692"/>
    </source>
</evidence>
<comment type="subcellular location">
    <subcellularLocation>
        <location evidence="1">Membrane</location>
        <topology evidence="1">Multi-pass membrane protein</topology>
    </subcellularLocation>
</comment>
<comment type="similarity">
    <text evidence="2">Belongs to the Ca(2+):cation antiporter (CaCA) (TC 2.A.19) family. SLC24A subfamily.</text>
</comment>
<dbReference type="NCBIfam" id="TIGR00367">
    <property type="entry name" value="calcium/sodium antiporter"/>
    <property type="match status" value="1"/>
</dbReference>
<dbReference type="InterPro" id="IPR004481">
    <property type="entry name" value="K/Na/Ca-exchanger"/>
</dbReference>
<keyword evidence="7 8" id="KW-0472">Membrane</keyword>
<dbReference type="GO" id="GO:0005886">
    <property type="term" value="C:plasma membrane"/>
    <property type="evidence" value="ECO:0007669"/>
    <property type="project" value="TreeGrafter"/>
</dbReference>
<evidence type="ECO:0000313" key="11">
    <source>
        <dbReference type="Proteomes" id="UP001142055"/>
    </source>
</evidence>
<keyword evidence="4" id="KW-0109">Calcium transport</keyword>
<evidence type="ECO:0000256" key="8">
    <source>
        <dbReference type="SAM" id="Phobius"/>
    </source>
</evidence>
<evidence type="ECO:0000256" key="4">
    <source>
        <dbReference type="ARBA" id="ARBA00022568"/>
    </source>
</evidence>
<dbReference type="GO" id="GO:0005262">
    <property type="term" value="F:calcium channel activity"/>
    <property type="evidence" value="ECO:0007669"/>
    <property type="project" value="TreeGrafter"/>
</dbReference>
<evidence type="ECO:0000256" key="3">
    <source>
        <dbReference type="ARBA" id="ARBA00022449"/>
    </source>
</evidence>
<evidence type="ECO:0000256" key="1">
    <source>
        <dbReference type="ARBA" id="ARBA00004141"/>
    </source>
</evidence>
<feature type="transmembrane region" description="Helical" evidence="8">
    <location>
        <begin position="230"/>
        <end position="246"/>
    </location>
</feature>
<proteinExistence type="inferred from homology"/>
<dbReference type="InterPro" id="IPR004837">
    <property type="entry name" value="NaCa_Exmemb"/>
</dbReference>
<protein>
    <recommendedName>
        <fullName evidence="9">Sodium/calcium exchanger membrane region domain-containing protein</fullName>
    </recommendedName>
</protein>
<evidence type="ECO:0000256" key="7">
    <source>
        <dbReference type="ARBA" id="ARBA00023136"/>
    </source>
</evidence>
<reference evidence="10" key="1">
    <citation type="submission" date="2022-12" db="EMBL/GenBank/DDBJ databases">
        <title>Genome assemblies of Blomia tropicalis.</title>
        <authorList>
            <person name="Cui Y."/>
        </authorList>
    </citation>
    <scope>NUCLEOTIDE SEQUENCE</scope>
    <source>
        <tissue evidence="10">Adult mites</tissue>
    </source>
</reference>
<feature type="transmembrane region" description="Helical" evidence="8">
    <location>
        <begin position="564"/>
        <end position="586"/>
    </location>
</feature>
<feature type="domain" description="Sodium/calcium exchanger membrane region" evidence="9">
    <location>
        <begin position="427"/>
        <end position="581"/>
    </location>
</feature>